<evidence type="ECO:0000256" key="32">
    <source>
        <dbReference type="ARBA" id="ARBA00049441"/>
    </source>
</evidence>
<dbReference type="EC" id="1.1.1.196" evidence="13"/>
<dbReference type="PRINTS" id="PR00081">
    <property type="entry name" value="GDHRDH"/>
</dbReference>
<keyword evidence="35" id="KW-1185">Reference proteome</keyword>
<evidence type="ECO:0000256" key="23">
    <source>
        <dbReference type="ARBA" id="ARBA00047563"/>
    </source>
</evidence>
<evidence type="ECO:0000256" key="11">
    <source>
        <dbReference type="ARBA" id="ARBA00038985"/>
    </source>
</evidence>
<comment type="catalytic activity">
    <reaction evidence="32">
        <text>prostaglandin D2 + NADP(+) = 15-oxoprostaglandin D2 + NADPH + H(+)</text>
        <dbReference type="Rhea" id="RHEA:20744"/>
        <dbReference type="ChEBI" id="CHEBI:15378"/>
        <dbReference type="ChEBI" id="CHEBI:57406"/>
        <dbReference type="ChEBI" id="CHEBI:57408"/>
        <dbReference type="ChEBI" id="CHEBI:57783"/>
        <dbReference type="ChEBI" id="CHEBI:58349"/>
        <dbReference type="EC" id="1.1.1.196"/>
    </reaction>
    <physiologicalReaction direction="left-to-right" evidence="32">
        <dbReference type="Rhea" id="RHEA:20745"/>
    </physiologicalReaction>
</comment>
<comment type="catalytic activity">
    <reaction evidence="25">
        <text>daunorubicin + NADPH + H(+) = 13-dihydrodaunorubicin + NADP(+)</text>
        <dbReference type="Rhea" id="RHEA:63504"/>
        <dbReference type="ChEBI" id="CHEBI:15378"/>
        <dbReference type="ChEBI" id="CHEBI:57783"/>
        <dbReference type="ChEBI" id="CHEBI:58349"/>
        <dbReference type="ChEBI" id="CHEBI:64677"/>
        <dbReference type="ChEBI" id="CHEBI:75296"/>
    </reaction>
    <physiologicalReaction direction="left-to-right" evidence="25">
        <dbReference type="Rhea" id="RHEA:63505"/>
    </physiologicalReaction>
</comment>
<keyword evidence="5" id="KW-0597">Phosphoprotein</keyword>
<evidence type="ECO:0000256" key="26">
    <source>
        <dbReference type="ARBA" id="ARBA00048207"/>
    </source>
</evidence>
<dbReference type="FunFam" id="3.40.50.720:FF:000164">
    <property type="entry name" value="Carbonyl reductase [NADPH] 1"/>
    <property type="match status" value="1"/>
</dbReference>
<dbReference type="PANTHER" id="PTHR43963">
    <property type="entry name" value="CARBONYL REDUCTASE 1-RELATED"/>
    <property type="match status" value="1"/>
</dbReference>
<evidence type="ECO:0000256" key="16">
    <source>
        <dbReference type="ARBA" id="ARBA00041752"/>
    </source>
</evidence>
<dbReference type="Gene3D" id="3.40.50.720">
    <property type="entry name" value="NAD(P)-binding Rossmann-like Domain"/>
    <property type="match status" value="1"/>
</dbReference>
<sequence>MGIKVSSDPQHSQSEWFFVPGTQALAATNLVLSQLFCNLEAGCSNPRPALYPRNLLEHKPCTGWVRGSASLWTCSALHLDSRPTPTALLPSSGSESNSHSAMSSCSRVALVTGANKGIGYTIVRDLCRLFSGDVVLTARDEARGRVAVQQLQAEGLSPRFHQLDITDLQSIRALRDFLRKEYGGLDVLVNNAGIAFQAADITPFHIQAEVTMKTNFDGTRDVCTELLPLMRPGGRVVNVSSMESLRALKSCSPELQQKFRSETITEEELVGLMKKFVEDTKKGVHQKEGWPSTAYGVTKIGVTVLSRIQARHLSEQRGGDKILLNACCPGWVRTDMAGPNATKSPEEGAETPVYLALLPPDAEGPHGQFVVEKRVEQW</sequence>
<evidence type="ECO:0000256" key="24">
    <source>
        <dbReference type="ARBA" id="ARBA00047830"/>
    </source>
</evidence>
<dbReference type="PRINTS" id="PR00080">
    <property type="entry name" value="SDRFAMILY"/>
</dbReference>
<evidence type="ECO:0000256" key="17">
    <source>
        <dbReference type="ARBA" id="ARBA00042547"/>
    </source>
</evidence>
<evidence type="ECO:0000256" key="29">
    <source>
        <dbReference type="ARBA" id="ARBA00048673"/>
    </source>
</evidence>
<comment type="catalytic activity">
    <reaction evidence="21">
        <text>menadione + NADPH + H(+) = menadiol + NADP(+)</text>
        <dbReference type="Rhea" id="RHEA:63492"/>
        <dbReference type="ChEBI" id="CHEBI:6746"/>
        <dbReference type="ChEBI" id="CHEBI:15378"/>
        <dbReference type="ChEBI" id="CHEBI:28869"/>
        <dbReference type="ChEBI" id="CHEBI:57783"/>
        <dbReference type="ChEBI" id="CHEBI:58349"/>
    </reaction>
</comment>
<dbReference type="Bgee" id="ENSOCUG00000027184">
    <property type="expression patterns" value="Expressed in liver and 17 other cell types or tissues"/>
</dbReference>
<dbReference type="InterPro" id="IPR036291">
    <property type="entry name" value="NAD(P)-bd_dom_sf"/>
</dbReference>
<dbReference type="PROSITE" id="PS00061">
    <property type="entry name" value="ADH_SHORT"/>
    <property type="match status" value="1"/>
</dbReference>
<evidence type="ECO:0000256" key="1">
    <source>
        <dbReference type="ARBA" id="ARBA00004496"/>
    </source>
</evidence>
<evidence type="ECO:0000256" key="22">
    <source>
        <dbReference type="ARBA" id="ARBA00047333"/>
    </source>
</evidence>
<dbReference type="Ensembl" id="ENSOCUT00000037822.1">
    <property type="protein sequence ID" value="ENSOCUP00000043726.1"/>
    <property type="gene ID" value="ENSOCUG00000027184.2"/>
</dbReference>
<evidence type="ECO:0000313" key="35">
    <source>
        <dbReference type="Proteomes" id="UP000001811"/>
    </source>
</evidence>
<reference evidence="34 35" key="1">
    <citation type="journal article" date="2011" name="Nature">
        <title>A high-resolution map of human evolutionary constraint using 29 mammals.</title>
        <authorList>
            <person name="Lindblad-Toh K."/>
            <person name="Garber M."/>
            <person name="Zuk O."/>
            <person name="Lin M.F."/>
            <person name="Parker B.J."/>
            <person name="Washietl S."/>
            <person name="Kheradpour P."/>
            <person name="Ernst J."/>
            <person name="Jordan G."/>
            <person name="Mauceli E."/>
            <person name="Ward L.D."/>
            <person name="Lowe C.B."/>
            <person name="Holloway A.K."/>
            <person name="Clamp M."/>
            <person name="Gnerre S."/>
            <person name="Alfoldi J."/>
            <person name="Beal K."/>
            <person name="Chang J."/>
            <person name="Clawson H."/>
            <person name="Cuff J."/>
            <person name="Di Palma F."/>
            <person name="Fitzgerald S."/>
            <person name="Flicek P."/>
            <person name="Guttman M."/>
            <person name="Hubisz M.J."/>
            <person name="Jaffe D.B."/>
            <person name="Jungreis I."/>
            <person name="Kent W.J."/>
            <person name="Kostka D."/>
            <person name="Lara M."/>
            <person name="Martins A.L."/>
            <person name="Massingham T."/>
            <person name="Moltke I."/>
            <person name="Raney B.J."/>
            <person name="Rasmussen M.D."/>
            <person name="Robinson J."/>
            <person name="Stark A."/>
            <person name="Vilella A.J."/>
            <person name="Wen J."/>
            <person name="Xie X."/>
            <person name="Zody M.C."/>
            <person name="Baldwin J."/>
            <person name="Bloom T."/>
            <person name="Chin C.W."/>
            <person name="Heiman D."/>
            <person name="Nicol R."/>
            <person name="Nusbaum C."/>
            <person name="Young S."/>
            <person name="Wilkinson J."/>
            <person name="Worley K.C."/>
            <person name="Kovar C.L."/>
            <person name="Muzny D.M."/>
            <person name="Gibbs R.A."/>
            <person name="Cree A."/>
            <person name="Dihn H.H."/>
            <person name="Fowler G."/>
            <person name="Jhangiani S."/>
            <person name="Joshi V."/>
            <person name="Lee S."/>
            <person name="Lewis L.R."/>
            <person name="Nazareth L.V."/>
            <person name="Okwuonu G."/>
            <person name="Santibanez J."/>
            <person name="Warren W.C."/>
            <person name="Mardis E.R."/>
            <person name="Weinstock G.M."/>
            <person name="Wilson R.K."/>
            <person name="Delehaunty K."/>
            <person name="Dooling D."/>
            <person name="Fronik C."/>
            <person name="Fulton L."/>
            <person name="Fulton B."/>
            <person name="Graves T."/>
            <person name="Minx P."/>
            <person name="Sodergren E."/>
            <person name="Birney E."/>
            <person name="Margulies E.H."/>
            <person name="Herrero J."/>
            <person name="Green E.D."/>
            <person name="Haussler D."/>
            <person name="Siepel A."/>
            <person name="Goldman N."/>
            <person name="Pollard K.S."/>
            <person name="Pedersen J.S."/>
            <person name="Lander E.S."/>
            <person name="Kellis M."/>
        </authorList>
    </citation>
    <scope>NUCLEOTIDE SEQUENCE [LARGE SCALE GENOMIC DNA]</scope>
    <source>
        <strain evidence="35">Thorbecke</strain>
    </source>
</reference>
<keyword evidence="4" id="KW-0963">Cytoplasm</keyword>
<evidence type="ECO:0000256" key="9">
    <source>
        <dbReference type="ARBA" id="ARBA00026118"/>
    </source>
</evidence>
<evidence type="ECO:0000256" key="15">
    <source>
        <dbReference type="ARBA" id="ARBA00041509"/>
    </source>
</evidence>
<dbReference type="AlphaFoldDB" id="A0A5F9DEH6"/>
<evidence type="ECO:0000313" key="34">
    <source>
        <dbReference type="Ensembl" id="ENSOCUP00000043726.1"/>
    </source>
</evidence>
<dbReference type="PANTHER" id="PTHR43963:SF2">
    <property type="entry name" value="CARBONYL REDUCTASE [NADPH] 1"/>
    <property type="match status" value="1"/>
</dbReference>
<comment type="catalytic activity">
    <reaction evidence="28">
        <text>a primary alcohol + NADP(+) = an aldehyde + NADPH + H(+)</text>
        <dbReference type="Rhea" id="RHEA:15937"/>
        <dbReference type="ChEBI" id="CHEBI:15378"/>
        <dbReference type="ChEBI" id="CHEBI:15734"/>
        <dbReference type="ChEBI" id="CHEBI:17478"/>
        <dbReference type="ChEBI" id="CHEBI:57783"/>
        <dbReference type="ChEBI" id="CHEBI:58349"/>
        <dbReference type="EC" id="1.1.1.71"/>
    </reaction>
</comment>
<comment type="catalytic activity">
    <reaction evidence="30">
        <text>corticosterone + NADPH + H(+) = 20beta-dihydrocorticosterone + NADP(+)</text>
        <dbReference type="Rhea" id="RHEA:70219"/>
        <dbReference type="ChEBI" id="CHEBI:15378"/>
        <dbReference type="ChEBI" id="CHEBI:16827"/>
        <dbReference type="ChEBI" id="CHEBI:57783"/>
        <dbReference type="ChEBI" id="CHEBI:58349"/>
        <dbReference type="ChEBI" id="CHEBI:189050"/>
    </reaction>
    <physiologicalReaction direction="left-to-right" evidence="30">
        <dbReference type="Rhea" id="RHEA:70220"/>
    </physiologicalReaction>
</comment>
<dbReference type="PaxDb" id="9986-ENSOCUP00000020773"/>
<dbReference type="CDD" id="cd05324">
    <property type="entry name" value="carb_red_PTCR-like_SDR_c"/>
    <property type="match status" value="1"/>
</dbReference>
<dbReference type="InParanoid" id="A0A5F9DEH6"/>
<proteinExistence type="inferred from homology"/>
<evidence type="ECO:0000256" key="14">
    <source>
        <dbReference type="ARBA" id="ARBA00039899"/>
    </source>
</evidence>
<evidence type="ECO:0000256" key="13">
    <source>
        <dbReference type="ARBA" id="ARBA00038990"/>
    </source>
</evidence>
<comment type="catalytic activity">
    <reaction evidence="23">
        <text>prostaglandin E1 + NADP(+) = 15-oxoprostaglandin E1 + NADPH + H(+)</text>
        <dbReference type="Rhea" id="RHEA:11636"/>
        <dbReference type="ChEBI" id="CHEBI:15378"/>
        <dbReference type="ChEBI" id="CHEBI:57397"/>
        <dbReference type="ChEBI" id="CHEBI:57401"/>
        <dbReference type="ChEBI" id="CHEBI:57783"/>
        <dbReference type="ChEBI" id="CHEBI:58349"/>
        <dbReference type="EC" id="1.1.1.197"/>
    </reaction>
    <physiologicalReaction direction="left-to-right" evidence="23">
        <dbReference type="Rhea" id="RHEA:11637"/>
    </physiologicalReaction>
</comment>
<reference evidence="34" key="3">
    <citation type="submission" date="2025-09" db="UniProtKB">
        <authorList>
            <consortium name="Ensembl"/>
        </authorList>
    </citation>
    <scope>IDENTIFICATION</scope>
    <source>
        <strain evidence="34">Thorbecke</strain>
    </source>
</reference>
<dbReference type="Proteomes" id="UP000001811">
    <property type="component" value="Unplaced"/>
</dbReference>
<evidence type="ECO:0000256" key="6">
    <source>
        <dbReference type="ARBA" id="ARBA00022857"/>
    </source>
</evidence>
<evidence type="ECO:0000256" key="7">
    <source>
        <dbReference type="ARBA" id="ARBA00023002"/>
    </source>
</evidence>
<evidence type="ECO:0000256" key="4">
    <source>
        <dbReference type="ARBA" id="ARBA00022490"/>
    </source>
</evidence>
<comment type="catalytic activity">
    <reaction evidence="31">
        <text>cortisol + NADPH + H(+) = 20beta-dihydrocortisol + NADP(+)</text>
        <dbReference type="Rhea" id="RHEA:70215"/>
        <dbReference type="ChEBI" id="CHEBI:15378"/>
        <dbReference type="ChEBI" id="CHEBI:17650"/>
        <dbReference type="ChEBI" id="CHEBI:57783"/>
        <dbReference type="ChEBI" id="CHEBI:58349"/>
        <dbReference type="ChEBI" id="CHEBI:139311"/>
    </reaction>
    <physiologicalReaction direction="left-to-right" evidence="31">
        <dbReference type="Rhea" id="RHEA:70216"/>
    </physiologicalReaction>
</comment>
<evidence type="ECO:0000256" key="10">
    <source>
        <dbReference type="ARBA" id="ARBA00038975"/>
    </source>
</evidence>
<dbReference type="EC" id="1.1.1.197" evidence="12"/>
<comment type="similarity">
    <text evidence="2 33">Belongs to the short-chain dehydrogenases/reductases (SDR) family.</text>
</comment>
<evidence type="ECO:0000256" key="20">
    <source>
        <dbReference type="ARBA" id="ARBA00046189"/>
    </source>
</evidence>
<name>A0A5F9DEH6_RABIT</name>
<dbReference type="EC" id="1.1.1.189" evidence="11"/>
<protein>
    <recommendedName>
        <fullName evidence="14">Carbonyl reductase [NADPH] 1</fullName>
        <ecNumber evidence="9">1.1.1.184</ecNumber>
        <ecNumber evidence="11">1.1.1.189</ecNumber>
        <ecNumber evidence="13">1.1.1.196</ecNumber>
        <ecNumber evidence="12">1.1.1.197</ecNumber>
        <ecNumber evidence="10">1.1.1.71</ecNumber>
    </recommendedName>
    <alternativeName>
        <fullName evidence="16">15-hydroxyprostaglandin dehydrogenase [NADP(+)]</fullName>
    </alternativeName>
    <alternativeName>
        <fullName evidence="17">20-beta-hydroxysteroid dehydrogenase</fullName>
    </alternativeName>
    <alternativeName>
        <fullName evidence="15">Alcohol dehydrogenase [NAD(P)+] CBR1</fullName>
    </alternativeName>
    <alternativeName>
        <fullName evidence="18">Prostaglandin 9-ketoreductase</fullName>
    </alternativeName>
    <alternativeName>
        <fullName evidence="19">Prostaglandin-E(2) 9-reductase</fullName>
    </alternativeName>
</protein>
<dbReference type="GO" id="GO:0006629">
    <property type="term" value="P:lipid metabolic process"/>
    <property type="evidence" value="ECO:0007669"/>
    <property type="project" value="UniProtKB-KW"/>
</dbReference>
<dbReference type="SMR" id="A0A5F9DEH6"/>
<evidence type="ECO:0000256" key="25">
    <source>
        <dbReference type="ARBA" id="ARBA00047900"/>
    </source>
</evidence>
<keyword evidence="7" id="KW-0560">Oxidoreductase</keyword>
<dbReference type="InterPro" id="IPR002347">
    <property type="entry name" value="SDR_fam"/>
</dbReference>
<comment type="catalytic activity">
    <reaction evidence="26">
        <text>S-nitrosoglutathione + NADPH + H(+) = S-(hydroxysulfenamide)glutathione + NADP(+)</text>
        <dbReference type="Rhea" id="RHEA:63500"/>
        <dbReference type="ChEBI" id="CHEBI:15378"/>
        <dbReference type="ChEBI" id="CHEBI:57783"/>
        <dbReference type="ChEBI" id="CHEBI:58349"/>
        <dbReference type="ChEBI" id="CHEBI:145544"/>
        <dbReference type="ChEBI" id="CHEBI:229723"/>
    </reaction>
</comment>
<accession>A0A5F9DEH6</accession>
<dbReference type="InterPro" id="IPR020904">
    <property type="entry name" value="Sc_DH/Rdtase_CS"/>
</dbReference>
<evidence type="ECO:0000256" key="31">
    <source>
        <dbReference type="ARBA" id="ARBA00049361"/>
    </source>
</evidence>
<dbReference type="InterPro" id="IPR045313">
    <property type="entry name" value="CBR1-like"/>
</dbReference>
<keyword evidence="8" id="KW-0443">Lipid metabolism</keyword>
<dbReference type="GO" id="GO:0047021">
    <property type="term" value="F:15-hydroxyprostaglandin dehydrogenase (NADP+) activity"/>
    <property type="evidence" value="ECO:0007669"/>
    <property type="project" value="UniProtKB-EC"/>
</dbReference>
<evidence type="ECO:0000256" key="2">
    <source>
        <dbReference type="ARBA" id="ARBA00006484"/>
    </source>
</evidence>
<evidence type="ECO:0000256" key="18">
    <source>
        <dbReference type="ARBA" id="ARBA00042672"/>
    </source>
</evidence>
<comment type="catalytic activity">
    <reaction evidence="22">
        <text>prostaglandin F2alpha + NADP(+) = prostaglandin E2 + NADPH + H(+)</text>
        <dbReference type="Rhea" id="RHEA:24508"/>
        <dbReference type="ChEBI" id="CHEBI:15378"/>
        <dbReference type="ChEBI" id="CHEBI:57404"/>
        <dbReference type="ChEBI" id="CHEBI:57783"/>
        <dbReference type="ChEBI" id="CHEBI:58349"/>
        <dbReference type="ChEBI" id="CHEBI:606564"/>
        <dbReference type="EC" id="1.1.1.189"/>
    </reaction>
    <physiologicalReaction direction="right-to-left" evidence="22">
        <dbReference type="Rhea" id="RHEA:24510"/>
    </physiologicalReaction>
</comment>
<comment type="function">
    <text evidence="20">NADPH-dependent reductase with broad substrate specificity. Catalyzes the reduction of a wide variety of carbonyl compounds including quinones, prostaglandins, menadione, plus various xenobiotics. Catalyzes the reduction of the antitumor anthracyclines doxorubicin and daunorubicin to the cardiotoxic compounds doxorubicinol and daunorubicinol. Can convert prostaglandin E to prostaglandin F2-alpha. Can bind glutathione, which explains its higher affinity for glutathione-conjugated substrates. Catalyzes the reduction of S-nitrosoglutathione. In addition, participates in the glucocorticoid metabolism by catalyzing the NADPH-dependent cortisol/corticosterone into 20beta-dihydrocortisol (20b-DHF) or 20beta-corticosterone (20b-DHB), which are weak agonists of NR3C1 and NR3C2 in adipose tissue.</text>
</comment>
<evidence type="ECO:0000256" key="21">
    <source>
        <dbReference type="ARBA" id="ARBA00047313"/>
    </source>
</evidence>
<reference evidence="34" key="2">
    <citation type="submission" date="2025-08" db="UniProtKB">
        <authorList>
            <consortium name="Ensembl"/>
        </authorList>
    </citation>
    <scope>IDENTIFICATION</scope>
    <source>
        <strain evidence="34">Thorbecke</strain>
    </source>
</reference>
<gene>
    <name evidence="34" type="primary">LOC100345202</name>
</gene>
<comment type="subcellular location">
    <subcellularLocation>
        <location evidence="1">Cytoplasm</location>
    </subcellularLocation>
</comment>
<dbReference type="GeneTree" id="ENSGT00510000046499"/>
<comment type="subunit">
    <text evidence="3">Monomer.</text>
</comment>
<dbReference type="GO" id="GO:0050221">
    <property type="term" value="F:prostaglandin E2 9-reductase activity"/>
    <property type="evidence" value="ECO:0007669"/>
    <property type="project" value="UniProtKB-EC"/>
</dbReference>
<dbReference type="Pfam" id="PF00106">
    <property type="entry name" value="adh_short"/>
    <property type="match status" value="1"/>
</dbReference>
<dbReference type="EC" id="1.1.1.71" evidence="10"/>
<evidence type="ECO:0000256" key="8">
    <source>
        <dbReference type="ARBA" id="ARBA00023098"/>
    </source>
</evidence>
<evidence type="ECO:0000256" key="19">
    <source>
        <dbReference type="ARBA" id="ARBA00042766"/>
    </source>
</evidence>
<evidence type="ECO:0000256" key="5">
    <source>
        <dbReference type="ARBA" id="ARBA00022553"/>
    </source>
</evidence>
<dbReference type="GO" id="GO:0004090">
    <property type="term" value="F:carbonyl reductase (NADPH) activity"/>
    <property type="evidence" value="ECO:0007669"/>
    <property type="project" value="UniProtKB-EC"/>
</dbReference>
<dbReference type="EC" id="1.1.1.184" evidence="9"/>
<organism evidence="34 35">
    <name type="scientific">Oryctolagus cuniculus</name>
    <name type="common">Rabbit</name>
    <dbReference type="NCBI Taxonomy" id="9986"/>
    <lineage>
        <taxon>Eukaryota</taxon>
        <taxon>Metazoa</taxon>
        <taxon>Chordata</taxon>
        <taxon>Craniata</taxon>
        <taxon>Vertebrata</taxon>
        <taxon>Euteleostomi</taxon>
        <taxon>Mammalia</taxon>
        <taxon>Eutheria</taxon>
        <taxon>Euarchontoglires</taxon>
        <taxon>Glires</taxon>
        <taxon>Lagomorpha</taxon>
        <taxon>Leporidae</taxon>
        <taxon>Oryctolagus</taxon>
    </lineage>
</organism>
<evidence type="ECO:0000256" key="33">
    <source>
        <dbReference type="RuleBase" id="RU000363"/>
    </source>
</evidence>
<dbReference type="FunCoup" id="A0A5F9DEH6">
    <property type="interactions" value="180"/>
</dbReference>
<comment type="catalytic activity">
    <reaction evidence="24">
        <text>prostaglandin F2alpha + NADP(+) = 15-oxoprostaglandin F2alpha + NADPH + H(+)</text>
        <dbReference type="Rhea" id="RHEA:63480"/>
        <dbReference type="ChEBI" id="CHEBI:15378"/>
        <dbReference type="ChEBI" id="CHEBI:57404"/>
        <dbReference type="ChEBI" id="CHEBI:57783"/>
        <dbReference type="ChEBI" id="CHEBI:58349"/>
        <dbReference type="ChEBI" id="CHEBI:133409"/>
    </reaction>
    <physiologicalReaction direction="left-to-right" evidence="24">
        <dbReference type="Rhea" id="RHEA:63481"/>
    </physiologicalReaction>
</comment>
<dbReference type="GO" id="GO:0005737">
    <property type="term" value="C:cytoplasm"/>
    <property type="evidence" value="ECO:0007669"/>
    <property type="project" value="UniProtKB-SubCell"/>
</dbReference>
<evidence type="ECO:0000256" key="3">
    <source>
        <dbReference type="ARBA" id="ARBA00011245"/>
    </source>
</evidence>
<evidence type="ECO:0000256" key="28">
    <source>
        <dbReference type="ARBA" id="ARBA00048601"/>
    </source>
</evidence>
<keyword evidence="6" id="KW-0521">NADP</keyword>
<dbReference type="SUPFAM" id="SSF51735">
    <property type="entry name" value="NAD(P)-binding Rossmann-fold domains"/>
    <property type="match status" value="1"/>
</dbReference>
<dbReference type="GO" id="GO:0047020">
    <property type="term" value="F:15-hydroxyprostaglandin-D dehydrogenase (NADP+) activity"/>
    <property type="evidence" value="ECO:0007669"/>
    <property type="project" value="UniProtKB-EC"/>
</dbReference>
<comment type="catalytic activity">
    <reaction evidence="27">
        <text>prostaglandin E2 + NADP(+) = 15-oxoprostaglandin E2 + NADPH + H(+)</text>
        <dbReference type="Rhea" id="RHEA:63476"/>
        <dbReference type="ChEBI" id="CHEBI:15378"/>
        <dbReference type="ChEBI" id="CHEBI:57400"/>
        <dbReference type="ChEBI" id="CHEBI:57783"/>
        <dbReference type="ChEBI" id="CHEBI:58349"/>
        <dbReference type="ChEBI" id="CHEBI:606564"/>
    </reaction>
    <physiologicalReaction direction="left-to-right" evidence="27">
        <dbReference type="Rhea" id="RHEA:63477"/>
    </physiologicalReaction>
</comment>
<evidence type="ECO:0000256" key="12">
    <source>
        <dbReference type="ARBA" id="ARBA00038989"/>
    </source>
</evidence>
<evidence type="ECO:0000256" key="30">
    <source>
        <dbReference type="ARBA" id="ARBA00048753"/>
    </source>
</evidence>
<evidence type="ECO:0000256" key="27">
    <source>
        <dbReference type="ARBA" id="ARBA00048422"/>
    </source>
</evidence>
<comment type="catalytic activity">
    <reaction evidence="29">
        <text>a secondary alcohol + NADP(+) = a ketone + NADPH + H(+)</text>
        <dbReference type="Rhea" id="RHEA:19257"/>
        <dbReference type="ChEBI" id="CHEBI:15378"/>
        <dbReference type="ChEBI" id="CHEBI:17087"/>
        <dbReference type="ChEBI" id="CHEBI:35681"/>
        <dbReference type="ChEBI" id="CHEBI:57783"/>
        <dbReference type="ChEBI" id="CHEBI:58349"/>
        <dbReference type="EC" id="1.1.1.184"/>
    </reaction>
</comment>